<reference evidence="14" key="1">
    <citation type="submission" date="2019-04" db="EMBL/GenBank/DDBJ databases">
        <title>Sequencing of skin fungus with MAO and IRED activity.</title>
        <authorList>
            <person name="Marsaioli A.J."/>
            <person name="Bonatto J.M.C."/>
            <person name="Reis Junior O."/>
        </authorList>
    </citation>
    <scope>NUCLEOTIDE SEQUENCE</scope>
    <source>
        <strain evidence="14">30M1</strain>
    </source>
</reference>
<evidence type="ECO:0000313" key="14">
    <source>
        <dbReference type="EMBL" id="KAF3002595.1"/>
    </source>
</evidence>
<dbReference type="GO" id="GO:0061709">
    <property type="term" value="P:reticulophagy"/>
    <property type="evidence" value="ECO:0007669"/>
    <property type="project" value="TreeGrafter"/>
</dbReference>
<feature type="region of interest" description="Disordered" evidence="13">
    <location>
        <begin position="2097"/>
        <end position="2132"/>
    </location>
</feature>
<sequence>MAFFSTVSSSIGKKLLLYGLRHIDILDKDPAEFVSVDVGKKTTLEVRDVGLHIKKLVALLHLKLPPEIRLSSAKASLLRVTFVLDFGVPQISIEVDGIQVQASLVEDAENASAGGDTRDSAQRAPSSSHSPEDASSDTEEHVPTVDDLAKSFIREESAEEIRELTQELESQPSYMQESIASTDDGEEEGSEGVGAPLGLPAYLRNILNTALDRLSIVVNNVDIEVESQTSLEPTSPSKPSESTPVVLNFHIDRIGIDSVASDEPRIDVSSASRLQSASSRAGKRRLRIEHICARLVSEVETFTSMSQSSRPLSPETTRSEVSSGPKSYHKQTASAVYLPTESRTSSPDITDIQYVAPAESGSSREDETTQTLRSGPATPLATSIQGEQSVVSYHEKHSPASSPKLSPEPLSQTVSPLVASQVTVDDDRFADAASDEGLESSRYGNNVNESTMGLGAPGLSGSSILYDEGILDYALQNDMLDSRFEDDPEGEFQSREGSPQAYREASPLLEPAASLLMSADSSSELPTVSGLGSSFKQPDTLASSLPCTSAGSSSMLPTVSGLGLSFAQPDVMVSSSQTGGNETIQEDHPNISVAEIEEEETEHATSSNSLLLDKATENDMAASVSTASDASDGSDMSDTMFMSAVSGAPVETSHRHLPGAWSSSSASSRSATSTQSGSVPEEMISGSILQPHNNVDDECDTPRPGSRQSTTSSTPYLTGPGLFEGTSRPVQKQAKVFLTIDEVTVWFPLGLDHESASNLDSNAEMAPDTSSMSFAPTRLGEDSIFAEMPGSFSNYAQSTSTRRSASLADSLRRPTPTNVSHKQPNQQTTRPPTPDIIVDVGSVVGHVDLSTGRTMFAVISQVLKALDASPEQAAPNSQHKATSQKTSSALEITVKHIGIAWLENVLAESLPVIATGKMLDLKPIDALFAINLSAIRLIARSSSTSTHTKVQIEKLAFSSLGVDIVSFHPARPRSKRSVSNLAEQLSHDVEIDYEQGTDSRITVVTRPVKVNFDIQQLDDALSSFGGFSGVLELGNSISSSNALNSPVLTPTKLKPRGVHFKDTMPAPEVTPPASNMPKIQVQVGEVAFLLKGRSCAVQLQTTTVRIAVRQSNVRLKVSEIQLSGPYLNHVQKGAPLLVDIQGTTVNFLYTPEEADLTKLISLITPSKDPYENNEDILIDTFLRQRRKGSVLRVEVSSVGIRVSDLEELRAFEALGAELARLSKVTKYLPEDDRPGLLTLAYVEQLDTAVFINDKLGDITITARNASLAHVGFPALFAMELGTISLKRGEEVLLHELVQLRPQDQLPMIMVRVVGDELEPIVKAKLFNVCTEYRVSTVMAALGIGEDGTVEDIAVGIASSVATITGAKSPQTISRQPSDTSKSANQAAKPLQIDLLLRSCAIGLNPRNAPCKGLFVFTDAHLTGKQAKKDYYVELDLRKASFHAIDDVARLELQEEEVAPHSTTASSRHLQELHRLGFVSLSSIAAAKVLASITGDGSDTPQLVQVEFKNELLVLESCADSTQTLIAILNGLQPPTPPSTAERYRTVVPLQEMMESFTGDAMATEDGTEIDNFMGNADFVEDDVPTNLEFVGSIYSQDLPTNEDMGDSLLGQDDLEALASTPVVREQGERGLLESFQEHYEVNRGEESFDFSADYFHDSDSERKGKARKWDSKQNQYHLANEFKVPDAPLKVRVRDVNVVWNLFDGYDWPRTRAVISQAVEDVEARAEERRRSPRDDDEDDDFVEEDFLFNSVWIGVPVKEEKGALARRINHDIDDLASETGSYATSTATRSTGATARPRGATKSGRRRLKLERSKNKKIAFSLTGIAVDLVVYPPDSGETLNSIDVRIWDFEIFDHVPTSTWKKFVTCNIAQTEREADRPMINLNLLTVRPVTDLAASELVIRVAVLPLRLHVDQDALDFITRFFEFKDDSIEKPTTSSEEPFIQRLEVQAVQLKLDYKPKRVDYGGIRSGHTTEFMNFLILDGSDITLRHAIVYGITSFDKLHKTLNGVWMPDVQRYQLPGVLSGLAAVRPLVNVGSGMRDLVVVPMREYQKDGRIVRSLQKGVYAFAKNTTSEVARLGAKVAIGTQTLLEGAEAFLNPNQPTSPHRSPRSQHLDWTGSDPPSPDEEPRAVSNYANQPIGVRAGLRSAARHLERDLLTARDAVIAIPAEVMEQGSGVGVARALARHAPTVVLRPAVGATKALSNALLGVGNALDETSRRKIEDKYKSY</sequence>
<protein>
    <recommendedName>
        <fullName evidence="4">Autophagy-related protein 2</fullName>
    </recommendedName>
</protein>
<feature type="compositionally biased region" description="Polar residues" evidence="13">
    <location>
        <begin position="303"/>
        <end position="334"/>
    </location>
</feature>
<evidence type="ECO:0000256" key="13">
    <source>
        <dbReference type="SAM" id="MobiDB-lite"/>
    </source>
</evidence>
<dbReference type="PANTHER" id="PTHR13190">
    <property type="entry name" value="AUTOPHAGY-RELATED 2, ISOFORM A"/>
    <property type="match status" value="1"/>
</dbReference>
<evidence type="ECO:0000256" key="10">
    <source>
        <dbReference type="ARBA" id="ARBA00024479"/>
    </source>
</evidence>
<dbReference type="EMBL" id="SWKU01000011">
    <property type="protein sequence ID" value="KAF3002595.1"/>
    <property type="molecule type" value="Genomic_DNA"/>
</dbReference>
<evidence type="ECO:0000313" key="15">
    <source>
        <dbReference type="Proteomes" id="UP000801428"/>
    </source>
</evidence>
<keyword evidence="5" id="KW-0813">Transport</keyword>
<comment type="caution">
    <text evidence="14">The sequence shown here is derived from an EMBL/GenBank/DDBJ whole genome shotgun (WGS) entry which is preliminary data.</text>
</comment>
<keyword evidence="6" id="KW-0256">Endoplasmic reticulum</keyword>
<dbReference type="OrthoDB" id="18982at2759"/>
<dbReference type="GO" id="GO:0061723">
    <property type="term" value="P:glycophagy"/>
    <property type="evidence" value="ECO:0007669"/>
    <property type="project" value="TreeGrafter"/>
</dbReference>
<dbReference type="GO" id="GO:0000422">
    <property type="term" value="P:autophagy of mitochondrion"/>
    <property type="evidence" value="ECO:0007669"/>
    <property type="project" value="TreeGrafter"/>
</dbReference>
<dbReference type="GO" id="GO:0034045">
    <property type="term" value="C:phagophore assembly site membrane"/>
    <property type="evidence" value="ECO:0007669"/>
    <property type="project" value="UniProtKB-SubCell"/>
</dbReference>
<evidence type="ECO:0000256" key="2">
    <source>
        <dbReference type="ARBA" id="ARBA00004623"/>
    </source>
</evidence>
<name>A0A9P4TE41_CURKU</name>
<gene>
    <name evidence="14" type="primary">ATG2</name>
    <name evidence="14" type="ORF">E8E13_008409</name>
</gene>
<comment type="similarity">
    <text evidence="3">Belongs to the ATG2 family.</text>
</comment>
<comment type="catalytic activity">
    <reaction evidence="11">
        <text>a 1,2-diacyl-sn-glycero-3-phosphoethanolamine(in) = a 1,2-diacyl-sn-glycero-3-phosphoethanolamine(out)</text>
        <dbReference type="Rhea" id="RHEA:38895"/>
        <dbReference type="ChEBI" id="CHEBI:64612"/>
    </reaction>
</comment>
<evidence type="ECO:0000256" key="6">
    <source>
        <dbReference type="ARBA" id="ARBA00022824"/>
    </source>
</evidence>
<evidence type="ECO:0000256" key="12">
    <source>
        <dbReference type="ARBA" id="ARBA00024631"/>
    </source>
</evidence>
<evidence type="ECO:0000256" key="9">
    <source>
        <dbReference type="ARBA" id="ARBA00023136"/>
    </source>
</evidence>
<evidence type="ECO:0000256" key="11">
    <source>
        <dbReference type="ARBA" id="ARBA00024615"/>
    </source>
</evidence>
<evidence type="ECO:0000256" key="3">
    <source>
        <dbReference type="ARBA" id="ARBA00009714"/>
    </source>
</evidence>
<comment type="catalytic activity">
    <reaction evidence="10">
        <text>a 1,2-diacyl-sn-glycero-3-phospho-L-serine(in) = a 1,2-diacyl-sn-glycero-3-phospho-L-serine(out)</text>
        <dbReference type="Rhea" id="RHEA:38663"/>
        <dbReference type="ChEBI" id="CHEBI:57262"/>
    </reaction>
</comment>
<keyword evidence="7" id="KW-0072">Autophagy</keyword>
<dbReference type="Pfam" id="PF13329">
    <property type="entry name" value="ATG2_CAD"/>
    <property type="match status" value="1"/>
</dbReference>
<dbReference type="GO" id="GO:0034727">
    <property type="term" value="P:piecemeal microautophagy of the nucleus"/>
    <property type="evidence" value="ECO:0007669"/>
    <property type="project" value="TreeGrafter"/>
</dbReference>
<feature type="region of interest" description="Disordered" evidence="13">
    <location>
        <begin position="109"/>
        <end position="144"/>
    </location>
</feature>
<evidence type="ECO:0000256" key="1">
    <source>
        <dbReference type="ARBA" id="ARBA00004406"/>
    </source>
</evidence>
<dbReference type="GO" id="GO:0006869">
    <property type="term" value="P:lipid transport"/>
    <property type="evidence" value="ECO:0007669"/>
    <property type="project" value="UniProtKB-KW"/>
</dbReference>
<dbReference type="GO" id="GO:0032266">
    <property type="term" value="F:phosphatidylinositol-3-phosphate binding"/>
    <property type="evidence" value="ECO:0007669"/>
    <property type="project" value="TreeGrafter"/>
</dbReference>
<keyword evidence="15" id="KW-1185">Reference proteome</keyword>
<evidence type="ECO:0000256" key="8">
    <source>
        <dbReference type="ARBA" id="ARBA00023055"/>
    </source>
</evidence>
<feature type="region of interest" description="Disordered" evidence="13">
    <location>
        <begin position="303"/>
        <end position="414"/>
    </location>
</feature>
<feature type="compositionally biased region" description="Low complexity" evidence="13">
    <location>
        <begin position="662"/>
        <end position="678"/>
    </location>
</feature>
<dbReference type="GO" id="GO:0061908">
    <property type="term" value="C:phagophore"/>
    <property type="evidence" value="ECO:0007669"/>
    <property type="project" value="TreeGrafter"/>
</dbReference>
<dbReference type="GO" id="GO:0043495">
    <property type="term" value="F:protein-membrane adaptor activity"/>
    <property type="evidence" value="ECO:0007669"/>
    <property type="project" value="TreeGrafter"/>
</dbReference>
<proteinExistence type="inferred from homology"/>
<feature type="compositionally biased region" description="Low complexity" evidence="13">
    <location>
        <begin position="1781"/>
        <end position="1802"/>
    </location>
</feature>
<keyword evidence="8" id="KW-0445">Lipid transport</keyword>
<evidence type="ECO:0000256" key="5">
    <source>
        <dbReference type="ARBA" id="ARBA00022448"/>
    </source>
</evidence>
<dbReference type="PANTHER" id="PTHR13190:SF1">
    <property type="entry name" value="AUTOPHAGY-RELATED 2, ISOFORM A"/>
    <property type="match status" value="1"/>
</dbReference>
<feature type="region of interest" description="Disordered" evidence="13">
    <location>
        <begin position="795"/>
        <end position="835"/>
    </location>
</feature>
<dbReference type="InterPro" id="IPR026849">
    <property type="entry name" value="ATG2"/>
</dbReference>
<dbReference type="GO" id="GO:0005789">
    <property type="term" value="C:endoplasmic reticulum membrane"/>
    <property type="evidence" value="ECO:0007669"/>
    <property type="project" value="UniProtKB-SubCell"/>
</dbReference>
<accession>A0A9P4TE41</accession>
<feature type="compositionally biased region" description="Polar residues" evidence="13">
    <location>
        <begin position="706"/>
        <end position="716"/>
    </location>
</feature>
<keyword evidence="9" id="KW-0472">Membrane</keyword>
<feature type="region of interest" description="Disordered" evidence="13">
    <location>
        <begin position="649"/>
        <end position="726"/>
    </location>
</feature>
<feature type="region of interest" description="Disordered" evidence="13">
    <location>
        <begin position="160"/>
        <end position="193"/>
    </location>
</feature>
<comment type="subcellular location">
    <subcellularLocation>
        <location evidence="1">Endoplasmic reticulum membrane</location>
        <topology evidence="1">Peripheral membrane protein</topology>
    </subcellularLocation>
    <subcellularLocation>
        <location evidence="2">Preautophagosomal structure membrane</location>
        <topology evidence="2">Peripheral membrane protein</topology>
    </subcellularLocation>
</comment>
<feature type="region of interest" description="Disordered" evidence="13">
    <location>
        <begin position="1781"/>
        <end position="1807"/>
    </location>
</feature>
<dbReference type="Proteomes" id="UP000801428">
    <property type="component" value="Unassembled WGS sequence"/>
</dbReference>
<feature type="compositionally biased region" description="Polar residues" evidence="13">
    <location>
        <begin position="167"/>
        <end position="181"/>
    </location>
</feature>
<feature type="compositionally biased region" description="Polar residues" evidence="13">
    <location>
        <begin position="399"/>
        <end position="414"/>
    </location>
</feature>
<dbReference type="GO" id="GO:0000045">
    <property type="term" value="P:autophagosome assembly"/>
    <property type="evidence" value="ECO:0007669"/>
    <property type="project" value="TreeGrafter"/>
</dbReference>
<evidence type="ECO:0000256" key="4">
    <source>
        <dbReference type="ARBA" id="ARBA00018070"/>
    </source>
</evidence>
<feature type="compositionally biased region" description="Polar residues" evidence="13">
    <location>
        <begin position="380"/>
        <end position="391"/>
    </location>
</feature>
<comment type="catalytic activity">
    <reaction evidence="12">
        <text>a 1,2-diacyl-sn-glycero-3-phosphocholine(in) = a 1,2-diacyl-sn-glycero-3-phosphocholine(out)</text>
        <dbReference type="Rhea" id="RHEA:38571"/>
        <dbReference type="ChEBI" id="CHEBI:57643"/>
    </reaction>
</comment>
<evidence type="ECO:0000256" key="7">
    <source>
        <dbReference type="ARBA" id="ARBA00023006"/>
    </source>
</evidence>
<feature type="compositionally biased region" description="Low complexity" evidence="13">
    <location>
        <begin position="798"/>
        <end position="809"/>
    </location>
</feature>
<organism evidence="14 15">
    <name type="scientific">Curvularia kusanoi</name>
    <name type="common">Cochliobolus kusanoi</name>
    <dbReference type="NCBI Taxonomy" id="90978"/>
    <lineage>
        <taxon>Eukaryota</taxon>
        <taxon>Fungi</taxon>
        <taxon>Dikarya</taxon>
        <taxon>Ascomycota</taxon>
        <taxon>Pezizomycotina</taxon>
        <taxon>Dothideomycetes</taxon>
        <taxon>Pleosporomycetidae</taxon>
        <taxon>Pleosporales</taxon>
        <taxon>Pleosporineae</taxon>
        <taxon>Pleosporaceae</taxon>
        <taxon>Curvularia</taxon>
    </lineage>
</organism>
<feature type="region of interest" description="Disordered" evidence="13">
    <location>
        <begin position="483"/>
        <end position="503"/>
    </location>
</feature>